<feature type="compositionally biased region" description="Low complexity" evidence="1">
    <location>
        <begin position="265"/>
        <end position="276"/>
    </location>
</feature>
<feature type="region of interest" description="Disordered" evidence="1">
    <location>
        <begin position="258"/>
        <end position="288"/>
    </location>
</feature>
<dbReference type="Proteomes" id="UP000017861">
    <property type="component" value="Unassembled WGS sequence"/>
</dbReference>
<evidence type="ECO:0000313" key="3">
    <source>
        <dbReference type="EMBL" id="ESS54882.1"/>
    </source>
</evidence>
<evidence type="ECO:0000256" key="2">
    <source>
        <dbReference type="SAM" id="Phobius"/>
    </source>
</evidence>
<keyword evidence="2" id="KW-1133">Transmembrane helix</keyword>
<protein>
    <submittedName>
        <fullName evidence="3">Uncharacterized protein</fullName>
    </submittedName>
</protein>
<dbReference type="EMBL" id="AYLP01001204">
    <property type="protein sequence ID" value="ESS54882.1"/>
    <property type="molecule type" value="Genomic_DNA"/>
</dbReference>
<dbReference type="OrthoDB" id="272200at2759"/>
<feature type="transmembrane region" description="Helical" evidence="2">
    <location>
        <begin position="12"/>
        <end position="31"/>
    </location>
</feature>
<gene>
    <name evidence="3" type="ORF">TCDM_13699</name>
</gene>
<evidence type="ECO:0000313" key="4">
    <source>
        <dbReference type="Proteomes" id="UP000017861"/>
    </source>
</evidence>
<organism evidence="3 4">
    <name type="scientific">Trypanosoma cruzi Dm28c</name>
    <dbReference type="NCBI Taxonomy" id="1416333"/>
    <lineage>
        <taxon>Eukaryota</taxon>
        <taxon>Discoba</taxon>
        <taxon>Euglenozoa</taxon>
        <taxon>Kinetoplastea</taxon>
        <taxon>Metakinetoplastina</taxon>
        <taxon>Trypanosomatida</taxon>
        <taxon>Trypanosomatidae</taxon>
        <taxon>Trypanosoma</taxon>
        <taxon>Schizotrypanum</taxon>
    </lineage>
</organism>
<dbReference type="VEuPathDB" id="TriTrypDB:TCDM_13699"/>
<keyword evidence="2" id="KW-0812">Transmembrane</keyword>
<sequence length="517" mass="58082">MRIHNSRTTHRQPYGVAVVGVWVPFTLATMISRTAVRAAQEKQGRVHRLDSATVQRLFPPSQIAQWPQGYLPACGVARFLDPKGLPLSDVIDCYSEMKADQRHELQRDFAADYALWCRGVLADFVRRLGDREGRRFRRYTARTRAMHDAEVRELFGLSSYAPPHAKAGRRYEFTPYAATQTYAMLPVSRCDGPSVKAHFTTFPQVRNVMHTEFDSMGPSRALSLLTGDDLVPTAEMLQALALYLRRRVEEITAGEETFRRSAHKSAGSNGSCRSSSTPEEGDSSELRSFSRETPVACFFGNGRLAWLLNNSELLPFRVLPLQPPSYAARRERQQRHLLARSGILADLTEKGVVSRSFSTIFPCESISVQDALRKYRPCIALVEPHTDRDWLCDLRGFYSVREVLLLGPVDSPAMGSFAFPLLTFGVTPGPMSYWTYSSTLQRVTAASRIQMPMDPPHVLQGYTRYAVDDISAYLLSPNDCPAFGCQYRSLSFVRTVYPVVIGQPARFPTESSALQEE</sequence>
<reference evidence="3 4" key="1">
    <citation type="journal article" date="2014" name="Genome Announc.">
        <title>Trypanosoma cruzi Clone Dm28c Draft Genome Sequence.</title>
        <authorList>
            <person name="Grisard E.C."/>
            <person name="Teixeira S.M."/>
            <person name="de Almeida L.G."/>
            <person name="Stoco P.H."/>
            <person name="Gerber A.L."/>
            <person name="Talavera-Lopez C."/>
            <person name="Lima O.C."/>
            <person name="Andersson B."/>
            <person name="de Vasconcelos A.T."/>
        </authorList>
    </citation>
    <scope>NUCLEOTIDE SEQUENCE [LARGE SCALE GENOMIC DNA]</scope>
    <source>
        <strain evidence="3 4">Dm28c</strain>
    </source>
</reference>
<keyword evidence="2" id="KW-0472">Membrane</keyword>
<name>V5AMI4_TRYCR</name>
<dbReference type="AlphaFoldDB" id="V5AMI4"/>
<evidence type="ECO:0000256" key="1">
    <source>
        <dbReference type="SAM" id="MobiDB-lite"/>
    </source>
</evidence>
<proteinExistence type="predicted"/>
<accession>V5AMI4</accession>
<comment type="caution">
    <text evidence="3">The sequence shown here is derived from an EMBL/GenBank/DDBJ whole genome shotgun (WGS) entry which is preliminary data.</text>
</comment>